<dbReference type="EMBL" id="EQ974085">
    <property type="protein sequence ID" value="EEF34132.1"/>
    <property type="molecule type" value="Genomic_DNA"/>
</dbReference>
<organism evidence="2 3">
    <name type="scientific">Ricinus communis</name>
    <name type="common">Castor bean</name>
    <dbReference type="NCBI Taxonomy" id="3988"/>
    <lineage>
        <taxon>Eukaryota</taxon>
        <taxon>Viridiplantae</taxon>
        <taxon>Streptophyta</taxon>
        <taxon>Embryophyta</taxon>
        <taxon>Tracheophyta</taxon>
        <taxon>Spermatophyta</taxon>
        <taxon>Magnoliopsida</taxon>
        <taxon>eudicotyledons</taxon>
        <taxon>Gunneridae</taxon>
        <taxon>Pentapetalae</taxon>
        <taxon>rosids</taxon>
        <taxon>fabids</taxon>
        <taxon>Malpighiales</taxon>
        <taxon>Euphorbiaceae</taxon>
        <taxon>Acalyphoideae</taxon>
        <taxon>Acalypheae</taxon>
        <taxon>Ricinus</taxon>
    </lineage>
</organism>
<evidence type="ECO:0008006" key="4">
    <source>
        <dbReference type="Google" id="ProtNLM"/>
    </source>
</evidence>
<sequence>MTASKVSIGAILIVMLVVSIEVAEGWKLESYTAPTTESHETCFKPCFESCIPHKPKFICKTDCEASCAYRRS</sequence>
<proteinExistence type="predicted"/>
<reference evidence="3" key="1">
    <citation type="journal article" date="2010" name="Nat. Biotechnol.">
        <title>Draft genome sequence of the oilseed species Ricinus communis.</title>
        <authorList>
            <person name="Chan A.P."/>
            <person name="Crabtree J."/>
            <person name="Zhao Q."/>
            <person name="Lorenzi H."/>
            <person name="Orvis J."/>
            <person name="Puiu D."/>
            <person name="Melake-Berhan A."/>
            <person name="Jones K.M."/>
            <person name="Redman J."/>
            <person name="Chen G."/>
            <person name="Cahoon E.B."/>
            <person name="Gedil M."/>
            <person name="Stanke M."/>
            <person name="Haas B.J."/>
            <person name="Wortman J.R."/>
            <person name="Fraser-Liggett C.M."/>
            <person name="Ravel J."/>
            <person name="Rabinowicz P.D."/>
        </authorList>
    </citation>
    <scope>NUCLEOTIDE SEQUENCE [LARGE SCALE GENOMIC DNA]</scope>
    <source>
        <strain evidence="3">cv. Hale</strain>
    </source>
</reference>
<evidence type="ECO:0000313" key="3">
    <source>
        <dbReference type="Proteomes" id="UP000008311"/>
    </source>
</evidence>
<dbReference type="Proteomes" id="UP000008311">
    <property type="component" value="Unassembled WGS sequence"/>
</dbReference>
<evidence type="ECO:0000313" key="2">
    <source>
        <dbReference type="EMBL" id="EEF34132.1"/>
    </source>
</evidence>
<feature type="signal peptide" evidence="1">
    <location>
        <begin position="1"/>
        <end position="25"/>
    </location>
</feature>
<dbReference type="InParanoid" id="B9SQH8"/>
<gene>
    <name evidence="2" type="ORF">RCOM_0590370</name>
</gene>
<evidence type="ECO:0000256" key="1">
    <source>
        <dbReference type="SAM" id="SignalP"/>
    </source>
</evidence>
<accession>B9SQH8</accession>
<keyword evidence="3" id="KW-1185">Reference proteome</keyword>
<protein>
    <recommendedName>
        <fullName evidence="4">Plant thionin family protein</fullName>
    </recommendedName>
</protein>
<name>B9SQH8_RICCO</name>
<keyword evidence="1" id="KW-0732">Signal</keyword>
<dbReference type="AlphaFoldDB" id="B9SQH8"/>
<feature type="chain" id="PRO_5002889582" description="Plant thionin family protein" evidence="1">
    <location>
        <begin position="26"/>
        <end position="72"/>
    </location>
</feature>